<keyword evidence="3" id="KW-1185">Reference proteome</keyword>
<keyword evidence="1" id="KW-0472">Membrane</keyword>
<feature type="transmembrane region" description="Helical" evidence="1">
    <location>
        <begin position="56"/>
        <end position="74"/>
    </location>
</feature>
<dbReference type="Proteomes" id="UP001230005">
    <property type="component" value="Unassembled WGS sequence"/>
</dbReference>
<gene>
    <name evidence="2" type="ORF">J2S74_000840</name>
</gene>
<evidence type="ECO:0000256" key="1">
    <source>
        <dbReference type="SAM" id="Phobius"/>
    </source>
</evidence>
<reference evidence="2 3" key="1">
    <citation type="submission" date="2023-07" db="EMBL/GenBank/DDBJ databases">
        <title>Genomic Encyclopedia of Type Strains, Phase IV (KMG-IV): sequencing the most valuable type-strain genomes for metagenomic binning, comparative biology and taxonomic classification.</title>
        <authorList>
            <person name="Goeker M."/>
        </authorList>
    </citation>
    <scope>NUCLEOTIDE SEQUENCE [LARGE SCALE GENOMIC DNA]</scope>
    <source>
        <strain evidence="2 3">DSM 9768</strain>
    </source>
</reference>
<keyword evidence="1" id="KW-1133">Transmembrane helix</keyword>
<feature type="transmembrane region" description="Helical" evidence="1">
    <location>
        <begin position="15"/>
        <end position="35"/>
    </location>
</feature>
<dbReference type="EMBL" id="JAUSUG010000002">
    <property type="protein sequence ID" value="MDQ0253468.1"/>
    <property type="molecule type" value="Genomic_DNA"/>
</dbReference>
<organism evidence="2 3">
    <name type="scientific">Evansella vedderi</name>
    <dbReference type="NCBI Taxonomy" id="38282"/>
    <lineage>
        <taxon>Bacteria</taxon>
        <taxon>Bacillati</taxon>
        <taxon>Bacillota</taxon>
        <taxon>Bacilli</taxon>
        <taxon>Bacillales</taxon>
        <taxon>Bacillaceae</taxon>
        <taxon>Evansella</taxon>
    </lineage>
</organism>
<evidence type="ECO:0008006" key="4">
    <source>
        <dbReference type="Google" id="ProtNLM"/>
    </source>
</evidence>
<feature type="transmembrane region" description="Helical" evidence="1">
    <location>
        <begin position="147"/>
        <end position="167"/>
    </location>
</feature>
<protein>
    <recommendedName>
        <fullName evidence="4">ABC-2 family transporter protein</fullName>
    </recommendedName>
</protein>
<sequence length="246" mass="28359">MMQQAFWLARKELKYNWVGLLFTILMTIFFATLSATLLEQAARHLFGSDVTFYNKVLIDIMFVAMTPCLGAIFMSRPYLNFETVKEDPFSKRMAFYRTLPIPVATLGLSRTLFSLITLGILSIVFYGTIAIFASFTLYQYISPVEFIIFIFVWFGYALALSGINPFIEYGTNGKMLHLSPLFILAIFVIVLLSFYSYVGYGIVEWVLLLIRDYGWMIAFISFLIGISGCYLWSKLLTVRLKKRDYM</sequence>
<keyword evidence="1" id="KW-0812">Transmembrane</keyword>
<comment type="caution">
    <text evidence="2">The sequence shown here is derived from an EMBL/GenBank/DDBJ whole genome shotgun (WGS) entry which is preliminary data.</text>
</comment>
<name>A0ABT9ZQF3_9BACI</name>
<feature type="transmembrane region" description="Helical" evidence="1">
    <location>
        <begin position="213"/>
        <end position="233"/>
    </location>
</feature>
<dbReference type="RefSeq" id="WP_307322151.1">
    <property type="nucleotide sequence ID" value="NZ_JAUSUG010000002.1"/>
</dbReference>
<feature type="transmembrane region" description="Helical" evidence="1">
    <location>
        <begin position="179"/>
        <end position="198"/>
    </location>
</feature>
<proteinExistence type="predicted"/>
<evidence type="ECO:0000313" key="3">
    <source>
        <dbReference type="Proteomes" id="UP001230005"/>
    </source>
</evidence>
<accession>A0ABT9ZQF3</accession>
<evidence type="ECO:0000313" key="2">
    <source>
        <dbReference type="EMBL" id="MDQ0253468.1"/>
    </source>
</evidence>
<feature type="transmembrane region" description="Helical" evidence="1">
    <location>
        <begin position="120"/>
        <end position="141"/>
    </location>
</feature>